<dbReference type="SMART" id="SM00869">
    <property type="entry name" value="Autotransporter"/>
    <property type="match status" value="1"/>
</dbReference>
<dbReference type="InterPro" id="IPR011050">
    <property type="entry name" value="Pectin_lyase_fold/virulence"/>
</dbReference>
<evidence type="ECO:0000259" key="2">
    <source>
        <dbReference type="PROSITE" id="PS50042"/>
    </source>
</evidence>
<dbReference type="Pfam" id="PF03797">
    <property type="entry name" value="Autotransporter"/>
    <property type="match status" value="1"/>
</dbReference>
<name>A0ABN5JEW2_FUSVA</name>
<dbReference type="Proteomes" id="UP000241238">
    <property type="component" value="Chromosome"/>
</dbReference>
<dbReference type="SUPFAM" id="SSF103515">
    <property type="entry name" value="Autotransporter"/>
    <property type="match status" value="1"/>
</dbReference>
<proteinExistence type="predicted"/>
<organism evidence="4 5">
    <name type="scientific">Fusobacterium varium ATCC 27725</name>
    <dbReference type="NCBI Taxonomy" id="469618"/>
    <lineage>
        <taxon>Bacteria</taxon>
        <taxon>Fusobacteriati</taxon>
        <taxon>Fusobacteriota</taxon>
        <taxon>Fusobacteriia</taxon>
        <taxon>Fusobacteriales</taxon>
        <taxon>Fusobacteriaceae</taxon>
        <taxon>Fusobacterium</taxon>
    </lineage>
</organism>
<evidence type="ECO:0000256" key="1">
    <source>
        <dbReference type="SAM" id="MobiDB-lite"/>
    </source>
</evidence>
<dbReference type="RefSeq" id="WP_005951898.1">
    <property type="nucleotide sequence ID" value="NZ_CP028103.1"/>
</dbReference>
<dbReference type="InterPro" id="IPR012332">
    <property type="entry name" value="Autotransporter_pectin_lyase_C"/>
</dbReference>
<accession>A0ABN5JEW2</accession>
<dbReference type="InterPro" id="IPR006315">
    <property type="entry name" value="OM_autotransptr_brl_dom"/>
</dbReference>
<dbReference type="EMBL" id="CP028103">
    <property type="protein sequence ID" value="AVQ30510.1"/>
    <property type="molecule type" value="Genomic_DNA"/>
</dbReference>
<dbReference type="GeneID" id="77467240"/>
<dbReference type="PANTHER" id="PTHR35037:SF3">
    <property type="entry name" value="C-TERMINAL REGION OF AIDA-LIKE PROTEIN"/>
    <property type="match status" value="1"/>
</dbReference>
<protein>
    <submittedName>
        <fullName evidence="4">Autotransporter outer membrane beta-barrel domain-containing protein</fullName>
    </submittedName>
</protein>
<feature type="domain" description="Autotransporter" evidence="3">
    <location>
        <begin position="778"/>
        <end position="1049"/>
    </location>
</feature>
<dbReference type="Gene3D" id="2.40.128.130">
    <property type="entry name" value="Autotransporter beta-domain"/>
    <property type="match status" value="1"/>
</dbReference>
<dbReference type="InterPro" id="IPR005546">
    <property type="entry name" value="Autotransporte_beta"/>
</dbReference>
<evidence type="ECO:0000313" key="5">
    <source>
        <dbReference type="Proteomes" id="UP000241238"/>
    </source>
</evidence>
<dbReference type="Gene3D" id="2.160.20.20">
    <property type="match status" value="2"/>
</dbReference>
<feature type="domain" description="Cyclic nucleotide-binding" evidence="2">
    <location>
        <begin position="310"/>
        <end position="361"/>
    </location>
</feature>
<dbReference type="InterPro" id="IPR051551">
    <property type="entry name" value="Autotransporter_adhesion"/>
</dbReference>
<dbReference type="InterPro" id="IPR036709">
    <property type="entry name" value="Autotransporte_beta_dom_sf"/>
</dbReference>
<feature type="region of interest" description="Disordered" evidence="1">
    <location>
        <begin position="701"/>
        <end position="722"/>
    </location>
</feature>
<gene>
    <name evidence="4" type="ORF">C4N18_04490</name>
</gene>
<sequence length="1049" mass="113976">MGKKTKIILGILAIFMIVGNIGYGESLTEEKEEIYIDKIDNNVESDGDINMSGEIGVKVENGKEEIIKGNNITITGDNGNGVHTISQQKESPSTIIIEGKGKVTITGQEVGVNIVKSEGNISGENIELIGKEMNGVSLGDGAEITINGTESLDISAGWSGLYFSNSKGDISSKVINIVGGSNGAYFENSTEKTSIQGEDITIIGKKYDGIYLDGSGSLDLKGVNTRIEGKINGIQLWNNGNSSKITIESDMISLSGETQDGILVEEEGSIVEIVGKNTFISGYQNGIMALARGEVIINSDEVSIRSNSNQSNQGNAIYTVDEGSVEITANNTNIYSEYIGIHAQTGEIIINSSGKNEIKGEENGVYASAMTYTDSMNTEIGDIKISGKLNQISGKEGVTVVGGKIEINSTEKTVILGEEYGVRSNSPGGKIDITSLNTLIKAQAENGVGIKASTGADLNIDSTNTIIFGKKYSIYAESTQKPSDATLSEITLSENGSHEIYGNIKSHGNTSIKIGGKGNKISSSSDNEPLKVTATKGGKIDISLVDGILTGIVDDGRAADANANGGTINLNLDNGTWKTQGKSFVTSIDLRNNGNIIFTEEGTSVDIENLSGDGNGTFGMTVNAINKSEGNMLYVQESNGGIYNVALQNSNLEDIKIGERIRFATIGNNAKTNNLGFKVLDIKERGIRDINFKVEKEEFDENDSENEIYNGGQTSSDKKPGNGYVVDNYQDGENWYLTRNSSGNINDIGTAIMEAAKSNYANAVYMDNLNKRLGDMSFADGESGLWVRMRNDKVGEDNHYKLHNYMTQIGYDKSYSMENGIEHRGIAFEYGKGDMKYKELKGNTDTDKYILTLYKTKVRDNKVYTDYTLRGGAISNDFTVYGRETGAKVTGKYKNMVLGAGTEVGKRYELDKNWYIEPQAQLQYTYINSTDYTTNQMTKVDLDEIHSLIGRAGIKLGHDSYKGNKKDNTVYVKADINHEFLGEQNVKAKDETGRLDKTYKNNETWVEIGIGASKKITPDLNVYADVEKQLGSNKDNKNWQVNVGFRYKF</sequence>
<dbReference type="PANTHER" id="PTHR35037">
    <property type="entry name" value="C-TERMINAL REGION OF AIDA-LIKE PROTEIN"/>
    <property type="match status" value="1"/>
</dbReference>
<evidence type="ECO:0000313" key="4">
    <source>
        <dbReference type="EMBL" id="AVQ30510.1"/>
    </source>
</evidence>
<dbReference type="InterPro" id="IPR000595">
    <property type="entry name" value="cNMP-bd_dom"/>
</dbReference>
<keyword evidence="5" id="KW-1185">Reference proteome</keyword>
<dbReference type="PROSITE" id="PS50042">
    <property type="entry name" value="CNMP_BINDING_3"/>
    <property type="match status" value="1"/>
</dbReference>
<dbReference type="SUPFAM" id="SSF51126">
    <property type="entry name" value="Pectin lyase-like"/>
    <property type="match status" value="1"/>
</dbReference>
<dbReference type="NCBIfam" id="TIGR01414">
    <property type="entry name" value="autotrans_barl"/>
    <property type="match status" value="1"/>
</dbReference>
<evidence type="ECO:0000259" key="3">
    <source>
        <dbReference type="PROSITE" id="PS51208"/>
    </source>
</evidence>
<dbReference type="PROSITE" id="PS51208">
    <property type="entry name" value="AUTOTRANSPORTER"/>
    <property type="match status" value="1"/>
</dbReference>
<reference evidence="5" key="1">
    <citation type="journal article" date="2018" name="MSphere">
        <title>Fusobacterium Genomics Using MinION and Illumina Sequencing Enables Genome Completion and Correction.</title>
        <authorList>
            <person name="Todd S.M."/>
            <person name="Settlage R.E."/>
            <person name="Lahmers K.K."/>
            <person name="Slade D.J."/>
        </authorList>
    </citation>
    <scope>NUCLEOTIDE SEQUENCE [LARGE SCALE GENOMIC DNA]</scope>
    <source>
        <strain evidence="5">ATCC 27725</strain>
    </source>
</reference>